<dbReference type="GO" id="GO:0005634">
    <property type="term" value="C:nucleus"/>
    <property type="evidence" value="ECO:0007669"/>
    <property type="project" value="UniProtKB-SubCell"/>
</dbReference>
<proteinExistence type="inferred from homology"/>
<evidence type="ECO:0000256" key="13">
    <source>
        <dbReference type="SAM" id="MobiDB-lite"/>
    </source>
</evidence>
<evidence type="ECO:0000256" key="2">
    <source>
        <dbReference type="ARBA" id="ARBA00005676"/>
    </source>
</evidence>
<dbReference type="Proteomes" id="UP001457282">
    <property type="component" value="Unassembled WGS sequence"/>
</dbReference>
<evidence type="ECO:0000256" key="9">
    <source>
        <dbReference type="ARBA" id="ARBA00047761"/>
    </source>
</evidence>
<dbReference type="InterPro" id="IPR039693">
    <property type="entry name" value="Rtr1/RPAP2"/>
</dbReference>
<dbReference type="PROSITE" id="PS51479">
    <property type="entry name" value="ZF_RTR1"/>
    <property type="match status" value="1"/>
</dbReference>
<keyword evidence="5 12" id="KW-0378">Hydrolase</keyword>
<evidence type="ECO:0000256" key="10">
    <source>
        <dbReference type="ARBA" id="ARBA00048336"/>
    </source>
</evidence>
<evidence type="ECO:0000256" key="8">
    <source>
        <dbReference type="ARBA" id="ARBA00023242"/>
    </source>
</evidence>
<keyword evidence="16" id="KW-1185">Reference proteome</keyword>
<evidence type="ECO:0000259" key="14">
    <source>
        <dbReference type="PROSITE" id="PS51479"/>
    </source>
</evidence>
<keyword evidence="7 12" id="KW-0904">Protein phosphatase</keyword>
<keyword evidence="6 12" id="KW-0862">Zinc</keyword>
<organism evidence="15 16">
    <name type="scientific">Rubus argutus</name>
    <name type="common">Southern blackberry</name>
    <dbReference type="NCBI Taxonomy" id="59490"/>
    <lineage>
        <taxon>Eukaryota</taxon>
        <taxon>Viridiplantae</taxon>
        <taxon>Streptophyta</taxon>
        <taxon>Embryophyta</taxon>
        <taxon>Tracheophyta</taxon>
        <taxon>Spermatophyta</taxon>
        <taxon>Magnoliopsida</taxon>
        <taxon>eudicotyledons</taxon>
        <taxon>Gunneridae</taxon>
        <taxon>Pentapetalae</taxon>
        <taxon>rosids</taxon>
        <taxon>fabids</taxon>
        <taxon>Rosales</taxon>
        <taxon>Rosaceae</taxon>
        <taxon>Rosoideae</taxon>
        <taxon>Rosoideae incertae sedis</taxon>
        <taxon>Rubus</taxon>
    </lineage>
</organism>
<evidence type="ECO:0000256" key="1">
    <source>
        <dbReference type="ARBA" id="ARBA00004123"/>
    </source>
</evidence>
<dbReference type="PANTHER" id="PTHR14732:SF0">
    <property type="entry name" value="RNA POLYMERASE II SUBUNIT B1 CTD PHOSPHATASE RPAP2-RELATED"/>
    <property type="match status" value="1"/>
</dbReference>
<keyword evidence="4 12" id="KW-0863">Zinc-finger</keyword>
<dbReference type="InterPro" id="IPR007308">
    <property type="entry name" value="Rtr1/RPAP2_dom"/>
</dbReference>
<comment type="catalytic activity">
    <reaction evidence="10 12">
        <text>O-phospho-L-threonyl-[protein] + H2O = L-threonyl-[protein] + phosphate</text>
        <dbReference type="Rhea" id="RHEA:47004"/>
        <dbReference type="Rhea" id="RHEA-COMP:11060"/>
        <dbReference type="Rhea" id="RHEA-COMP:11605"/>
        <dbReference type="ChEBI" id="CHEBI:15377"/>
        <dbReference type="ChEBI" id="CHEBI:30013"/>
        <dbReference type="ChEBI" id="CHEBI:43474"/>
        <dbReference type="ChEBI" id="CHEBI:61977"/>
        <dbReference type="EC" id="3.1.3.16"/>
    </reaction>
</comment>
<dbReference type="GO" id="GO:0005737">
    <property type="term" value="C:cytoplasm"/>
    <property type="evidence" value="ECO:0007669"/>
    <property type="project" value="TreeGrafter"/>
</dbReference>
<dbReference type="GO" id="GO:0043175">
    <property type="term" value="F:RNA polymerase core enzyme binding"/>
    <property type="evidence" value="ECO:0007669"/>
    <property type="project" value="UniProtKB-UniRule"/>
</dbReference>
<evidence type="ECO:0000256" key="7">
    <source>
        <dbReference type="ARBA" id="ARBA00022912"/>
    </source>
</evidence>
<dbReference type="EMBL" id="JBEDUW010000006">
    <property type="protein sequence ID" value="KAK9920056.1"/>
    <property type="molecule type" value="Genomic_DNA"/>
</dbReference>
<dbReference type="GO" id="GO:0008270">
    <property type="term" value="F:zinc ion binding"/>
    <property type="evidence" value="ECO:0007669"/>
    <property type="project" value="UniProtKB-KW"/>
</dbReference>
<feature type="compositionally biased region" description="Basic residues" evidence="13">
    <location>
        <begin position="188"/>
        <end position="200"/>
    </location>
</feature>
<feature type="compositionally biased region" description="Acidic residues" evidence="13">
    <location>
        <begin position="422"/>
        <end position="432"/>
    </location>
</feature>
<feature type="domain" description="RTR1-type" evidence="14">
    <location>
        <begin position="36"/>
        <end position="123"/>
    </location>
</feature>
<evidence type="ECO:0000256" key="11">
    <source>
        <dbReference type="PROSITE-ProRule" id="PRU00812"/>
    </source>
</evidence>
<evidence type="ECO:0000256" key="3">
    <source>
        <dbReference type="ARBA" id="ARBA00022723"/>
    </source>
</evidence>
<dbReference type="Pfam" id="PF04181">
    <property type="entry name" value="RPAP2_Rtr1"/>
    <property type="match status" value="1"/>
</dbReference>
<feature type="region of interest" description="Disordered" evidence="13">
    <location>
        <begin position="177"/>
        <end position="209"/>
    </location>
</feature>
<keyword evidence="8 12" id="KW-0539">Nucleus</keyword>
<dbReference type="GO" id="GO:0008420">
    <property type="term" value="F:RNA polymerase II CTD heptapeptide repeat phosphatase activity"/>
    <property type="evidence" value="ECO:0007669"/>
    <property type="project" value="UniProtKB-UniRule"/>
</dbReference>
<dbReference type="Gene3D" id="1.25.40.820">
    <property type="match status" value="1"/>
</dbReference>
<evidence type="ECO:0000313" key="16">
    <source>
        <dbReference type="Proteomes" id="UP001457282"/>
    </source>
</evidence>
<accession>A0AAW1W584</accession>
<gene>
    <name evidence="15" type="ORF">M0R45_028621</name>
</gene>
<comment type="catalytic activity">
    <reaction evidence="9 12">
        <text>O-phospho-L-seryl-[protein] + H2O = L-seryl-[protein] + phosphate</text>
        <dbReference type="Rhea" id="RHEA:20629"/>
        <dbReference type="Rhea" id="RHEA-COMP:9863"/>
        <dbReference type="Rhea" id="RHEA-COMP:11604"/>
        <dbReference type="ChEBI" id="CHEBI:15377"/>
        <dbReference type="ChEBI" id="CHEBI:29999"/>
        <dbReference type="ChEBI" id="CHEBI:43474"/>
        <dbReference type="ChEBI" id="CHEBI:83421"/>
        <dbReference type="EC" id="3.1.3.16"/>
    </reaction>
</comment>
<evidence type="ECO:0000256" key="6">
    <source>
        <dbReference type="ARBA" id="ARBA00022833"/>
    </source>
</evidence>
<dbReference type="EC" id="3.1.3.16" evidence="12"/>
<comment type="function">
    <text evidence="12">Putative RNA polymerase II subunit B1 C-terminal domain (CTD) phosphatase involved in RNA polymerase II transcription regulation.</text>
</comment>
<dbReference type="InterPro" id="IPR038534">
    <property type="entry name" value="Rtr1/RPAP2_sf"/>
</dbReference>
<evidence type="ECO:0000256" key="12">
    <source>
        <dbReference type="RuleBase" id="RU367080"/>
    </source>
</evidence>
<protein>
    <recommendedName>
        <fullName evidence="12">RNA polymerase II subunit B1 CTD phosphatase RPAP2 homolog</fullName>
        <ecNumber evidence="12">3.1.3.16</ecNumber>
    </recommendedName>
</protein>
<dbReference type="AlphaFoldDB" id="A0AAW1W584"/>
<comment type="caution">
    <text evidence="15">The sequence shown here is derived from an EMBL/GenBank/DDBJ whole genome shotgun (WGS) entry which is preliminary data.</text>
</comment>
<evidence type="ECO:0000256" key="5">
    <source>
        <dbReference type="ARBA" id="ARBA00022801"/>
    </source>
</evidence>
<sequence>MEKSKHQNPSRSVNDAVYKLQLALFQGIKTLDHLYLAGSIISRSDYNDVVTERSIADLCGYPLCSNPLPSEASRSHKGHYRISLKEHKVYDLRETRLYCSSRCVIDSKAFAQSLSEERCDVLDFAKVERVLRQFGDVEGEDIGDLGISRLKIEEKSQTYRGNLEDWVGPSNAIEGYVPKKDGISKPLGSKKSKQGSKGKGTKTSGGGEHLILNDMDFMSTLLACDEYSVSKIPPSVAENSVDTKLKKLRGKGVLETPAAPNNSEVGVMDIGDLGMSRLKIEAREEFVVEKAEKSSEATLRSSLKPSGAKKLNRSVTWADEKIDSTGSRNLCEVRETQDSKESPEVLGSLDVQDNELFESAEACAIALSQAAGAVASGESDINDAMSTAGIIILPRPDGVDEEESIEDGADEEDFIEDSVDEEESIEDADMLEPEQAPSKWPRKPESQYDLFNPEDSWFDAPPEGFNLTLSPFATMWNALFTWITSSTLAYIYGKDDSFHEEFLYVNGRGYPHKIVLADGRSSEIKQTVGESLSRALPEVVAELGLPLSSLEKGMGHMLNTMSFIEALPAFRMKQWQVIALLFIEGLSVCRIPALTPRMTNRRVLIHKVLDGARISVEEYEVMKDFLIPLGRAPQFSSQSGA</sequence>
<feature type="region of interest" description="Disordered" evidence="13">
    <location>
        <begin position="422"/>
        <end position="444"/>
    </location>
</feature>
<evidence type="ECO:0000313" key="15">
    <source>
        <dbReference type="EMBL" id="KAK9920056.1"/>
    </source>
</evidence>
<name>A0AAW1W584_RUBAR</name>
<keyword evidence="3 12" id="KW-0479">Metal-binding</keyword>
<comment type="similarity">
    <text evidence="2 11 12">Belongs to the RPAP2 family.</text>
</comment>
<comment type="subcellular location">
    <subcellularLocation>
        <location evidence="1 12">Nucleus</location>
    </subcellularLocation>
</comment>
<dbReference type="PANTHER" id="PTHR14732">
    <property type="entry name" value="RNA POLYMERASE II SUBUNIT B1 CTD PHOSPHATASE RPAP2-RELATED"/>
    <property type="match status" value="1"/>
</dbReference>
<reference evidence="15 16" key="1">
    <citation type="journal article" date="2023" name="G3 (Bethesda)">
        <title>A chromosome-length genome assembly and annotation of blackberry (Rubus argutus, cv. 'Hillquist').</title>
        <authorList>
            <person name="Bruna T."/>
            <person name="Aryal R."/>
            <person name="Dudchenko O."/>
            <person name="Sargent D.J."/>
            <person name="Mead D."/>
            <person name="Buti M."/>
            <person name="Cavallini A."/>
            <person name="Hytonen T."/>
            <person name="Andres J."/>
            <person name="Pham M."/>
            <person name="Weisz D."/>
            <person name="Mascagni F."/>
            <person name="Usai G."/>
            <person name="Natali L."/>
            <person name="Bassil N."/>
            <person name="Fernandez G.E."/>
            <person name="Lomsadze A."/>
            <person name="Armour M."/>
            <person name="Olukolu B."/>
            <person name="Poorten T."/>
            <person name="Britton C."/>
            <person name="Davik J."/>
            <person name="Ashrafi H."/>
            <person name="Aiden E.L."/>
            <person name="Borodovsky M."/>
            <person name="Worthington M."/>
        </authorList>
    </citation>
    <scope>NUCLEOTIDE SEQUENCE [LARGE SCALE GENOMIC DNA]</scope>
    <source>
        <strain evidence="15">PI 553951</strain>
    </source>
</reference>
<evidence type="ECO:0000256" key="4">
    <source>
        <dbReference type="ARBA" id="ARBA00022771"/>
    </source>
</evidence>